<dbReference type="Pfam" id="PF01757">
    <property type="entry name" value="Acyl_transf_3"/>
    <property type="match status" value="1"/>
</dbReference>
<dbReference type="InterPro" id="IPR050879">
    <property type="entry name" value="Acyltransferase_3"/>
</dbReference>
<dbReference type="KEGG" id="mjl:Mjls_1249"/>
<dbReference type="InterPro" id="IPR002656">
    <property type="entry name" value="Acyl_transf_3_dom"/>
</dbReference>
<protein>
    <submittedName>
        <fullName evidence="3">Acyltransferase 3</fullName>
    </submittedName>
</protein>
<reference evidence="3" key="1">
    <citation type="submission" date="2007-02" db="EMBL/GenBank/DDBJ databases">
        <title>Complete sequence of Mycobacterium sp. JLS.</title>
        <authorList>
            <consortium name="US DOE Joint Genome Institute"/>
            <person name="Copeland A."/>
            <person name="Lucas S."/>
            <person name="Lapidus A."/>
            <person name="Barry K."/>
            <person name="Detter J.C."/>
            <person name="Glavina del Rio T."/>
            <person name="Hammon N."/>
            <person name="Israni S."/>
            <person name="Dalin E."/>
            <person name="Tice H."/>
            <person name="Pitluck S."/>
            <person name="Chain P."/>
            <person name="Malfatti S."/>
            <person name="Shin M."/>
            <person name="Vergez L."/>
            <person name="Schmutz J."/>
            <person name="Larimer F."/>
            <person name="Land M."/>
            <person name="Hauser L."/>
            <person name="Kyrpides N."/>
            <person name="Mikhailova N."/>
            <person name="Miller C.D."/>
            <person name="Anderson A.J."/>
            <person name="Sims R.C."/>
            <person name="Richardson P."/>
        </authorList>
    </citation>
    <scope>NUCLEOTIDE SEQUENCE [LARGE SCALE GENOMIC DNA]</scope>
    <source>
        <strain evidence="3">JLS</strain>
    </source>
</reference>
<dbReference type="GO" id="GO:0009103">
    <property type="term" value="P:lipopolysaccharide biosynthetic process"/>
    <property type="evidence" value="ECO:0007669"/>
    <property type="project" value="TreeGrafter"/>
</dbReference>
<organism evidence="3">
    <name type="scientific">Mycobacterium sp. (strain JLS)</name>
    <dbReference type="NCBI Taxonomy" id="164757"/>
    <lineage>
        <taxon>Bacteria</taxon>
        <taxon>Bacillati</taxon>
        <taxon>Actinomycetota</taxon>
        <taxon>Actinomycetes</taxon>
        <taxon>Mycobacteriales</taxon>
        <taxon>Mycobacteriaceae</taxon>
        <taxon>Mycobacterium</taxon>
    </lineage>
</organism>
<keyword evidence="3" id="KW-0808">Transferase</keyword>
<accession>A0A5Q5CD12</accession>
<feature type="transmembrane region" description="Helical" evidence="1">
    <location>
        <begin position="166"/>
        <end position="184"/>
    </location>
</feature>
<feature type="transmembrane region" description="Helical" evidence="1">
    <location>
        <begin position="352"/>
        <end position="373"/>
    </location>
</feature>
<dbReference type="GO" id="GO:0016020">
    <property type="term" value="C:membrane"/>
    <property type="evidence" value="ECO:0007669"/>
    <property type="project" value="TreeGrafter"/>
</dbReference>
<evidence type="ECO:0000313" key="3">
    <source>
        <dbReference type="EMBL" id="ABN97051.1"/>
    </source>
</evidence>
<gene>
    <name evidence="3" type="ordered locus">Mjls_1249</name>
</gene>
<feature type="transmembrane region" description="Helical" evidence="1">
    <location>
        <begin position="191"/>
        <end position="211"/>
    </location>
</feature>
<evidence type="ECO:0000256" key="1">
    <source>
        <dbReference type="SAM" id="Phobius"/>
    </source>
</evidence>
<evidence type="ECO:0000259" key="2">
    <source>
        <dbReference type="Pfam" id="PF01757"/>
    </source>
</evidence>
<feature type="transmembrane region" description="Helical" evidence="1">
    <location>
        <begin position="248"/>
        <end position="267"/>
    </location>
</feature>
<keyword evidence="1" id="KW-0472">Membrane</keyword>
<dbReference type="PANTHER" id="PTHR23028">
    <property type="entry name" value="ACETYLTRANSFERASE"/>
    <property type="match status" value="1"/>
</dbReference>
<keyword evidence="3" id="KW-0012">Acyltransferase</keyword>
<feature type="transmembrane region" description="Helical" evidence="1">
    <location>
        <begin position="287"/>
        <end position="306"/>
    </location>
</feature>
<dbReference type="GO" id="GO:0016747">
    <property type="term" value="F:acyltransferase activity, transferring groups other than amino-acyl groups"/>
    <property type="evidence" value="ECO:0007669"/>
    <property type="project" value="InterPro"/>
</dbReference>
<feature type="transmembrane region" description="Helical" evidence="1">
    <location>
        <begin position="327"/>
        <end position="346"/>
    </location>
</feature>
<name>A0A5Q5CD12_MYCSJ</name>
<feature type="transmembrane region" description="Helical" evidence="1">
    <location>
        <begin position="21"/>
        <end position="43"/>
    </location>
</feature>
<feature type="transmembrane region" description="Helical" evidence="1">
    <location>
        <begin position="223"/>
        <end position="241"/>
    </location>
</feature>
<dbReference type="PANTHER" id="PTHR23028:SF53">
    <property type="entry name" value="ACYL_TRANSF_3 DOMAIN-CONTAINING PROTEIN"/>
    <property type="match status" value="1"/>
</dbReference>
<keyword evidence="1" id="KW-1133">Transmembrane helix</keyword>
<feature type="transmembrane region" description="Helical" evidence="1">
    <location>
        <begin position="55"/>
        <end position="75"/>
    </location>
</feature>
<feature type="domain" description="Acyltransferase 3" evidence="2">
    <location>
        <begin position="22"/>
        <end position="371"/>
    </location>
</feature>
<feature type="transmembrane region" description="Helical" evidence="1">
    <location>
        <begin position="103"/>
        <end position="122"/>
    </location>
</feature>
<dbReference type="EMBL" id="CP000580">
    <property type="protein sequence ID" value="ABN97051.1"/>
    <property type="molecule type" value="Genomic_DNA"/>
</dbReference>
<sequence>MLPQSAPAADAGPVAAPADRVASLTGLRGIAALLVVGTHAAFATGKLPHGYLGTVYARLDIGVAIFFVLSGFLLFRPWVRAAAPGMPGPSVDRYARRRARRILPAYLVTVLLAYLVFALWTVEETPGQSWAGLARHLTLTQIYTGDYLFTYLHHGLSQTWSLAVEVSFYVALPLLAYLLWVVWCRRTWRPVRLLGGLVAMAAVSPVWLTVVHTTEWLPNSAGMWLPAHLDWFAGGMALATLQRMGVRCRAAVAIPLAILLFLVVSTPVAGEMTMGPMPLWAPLMKNLLYACIATLAVAPLALGAPARTGGWYRRALSCRPVAWLGEVSYELFLLHVLVMAVLIHALDWPLFGGSLAGLFALTLLFAVPSAWALNRLTWRPADNSPDLRCFGTSAGENPVETQRY</sequence>
<keyword evidence="1" id="KW-0812">Transmembrane</keyword>
<dbReference type="AlphaFoldDB" id="A0A5Q5CD12"/>
<proteinExistence type="predicted"/>